<dbReference type="AlphaFoldDB" id="A0A183C841"/>
<keyword evidence="6" id="KW-1185">Reference proteome</keyword>
<name>A0A183C841_GLOPA</name>
<feature type="domain" description="LIM zinc-binding" evidence="5">
    <location>
        <begin position="27"/>
        <end position="95"/>
    </location>
</feature>
<reference evidence="7" key="2">
    <citation type="submission" date="2016-06" db="UniProtKB">
        <authorList>
            <consortium name="WormBaseParasite"/>
        </authorList>
    </citation>
    <scope>IDENTIFICATION</scope>
</reference>
<evidence type="ECO:0000313" key="6">
    <source>
        <dbReference type="Proteomes" id="UP000050741"/>
    </source>
</evidence>
<sequence>MFRKGVNRNLRHKMALRFGMGGEMEQKDCTFCGEKIALTDRLMVDRETIHKHCFNCCLCDAKLQPGHASMELSFYNRYGPRWYCSGSAGGCALTPMSEKDAKLKEKGMNTKKYKKAKK</sequence>
<evidence type="ECO:0000256" key="2">
    <source>
        <dbReference type="ARBA" id="ARBA00022833"/>
    </source>
</evidence>
<dbReference type="Proteomes" id="UP000050741">
    <property type="component" value="Unassembled WGS sequence"/>
</dbReference>
<evidence type="ECO:0000256" key="1">
    <source>
        <dbReference type="ARBA" id="ARBA00022723"/>
    </source>
</evidence>
<keyword evidence="3 4" id="KW-0440">LIM domain</keyword>
<dbReference type="WBParaSite" id="GPLIN_000903700">
    <property type="protein sequence ID" value="GPLIN_000903700"/>
    <property type="gene ID" value="GPLIN_000903700"/>
</dbReference>
<accession>A0A183C841</accession>
<dbReference type="Gene3D" id="2.10.110.10">
    <property type="entry name" value="Cysteine Rich Protein"/>
    <property type="match status" value="1"/>
</dbReference>
<proteinExistence type="predicted"/>
<evidence type="ECO:0000256" key="4">
    <source>
        <dbReference type="PROSITE-ProRule" id="PRU00125"/>
    </source>
</evidence>
<reference evidence="6" key="1">
    <citation type="submission" date="2014-05" db="EMBL/GenBank/DDBJ databases">
        <title>The genome and life-stage specific transcriptomes of Globodera pallida elucidate key aspects of plant parasitism by a cyst nematode.</title>
        <authorList>
            <person name="Cotton J.A."/>
            <person name="Lilley C.J."/>
            <person name="Jones L.M."/>
            <person name="Kikuchi T."/>
            <person name="Reid A.J."/>
            <person name="Thorpe P."/>
            <person name="Tsai I.J."/>
            <person name="Beasley H."/>
            <person name="Blok V."/>
            <person name="Cock P.J.A."/>
            <person name="Van den Akker S.E."/>
            <person name="Holroyd N."/>
            <person name="Hunt M."/>
            <person name="Mantelin S."/>
            <person name="Naghra H."/>
            <person name="Pain A."/>
            <person name="Palomares-Rius J.E."/>
            <person name="Zarowiecki M."/>
            <person name="Berriman M."/>
            <person name="Jones J.T."/>
            <person name="Urwin P.E."/>
        </authorList>
    </citation>
    <scope>NUCLEOTIDE SEQUENCE [LARGE SCALE GENOMIC DNA]</scope>
    <source>
        <strain evidence="6">Lindley</strain>
    </source>
</reference>
<dbReference type="GO" id="GO:0046872">
    <property type="term" value="F:metal ion binding"/>
    <property type="evidence" value="ECO:0007669"/>
    <property type="project" value="UniProtKB-KW"/>
</dbReference>
<organism evidence="6 7">
    <name type="scientific">Globodera pallida</name>
    <name type="common">Potato cyst nematode worm</name>
    <name type="synonym">Heterodera pallida</name>
    <dbReference type="NCBI Taxonomy" id="36090"/>
    <lineage>
        <taxon>Eukaryota</taxon>
        <taxon>Metazoa</taxon>
        <taxon>Ecdysozoa</taxon>
        <taxon>Nematoda</taxon>
        <taxon>Chromadorea</taxon>
        <taxon>Rhabditida</taxon>
        <taxon>Tylenchina</taxon>
        <taxon>Tylenchomorpha</taxon>
        <taxon>Tylenchoidea</taxon>
        <taxon>Heteroderidae</taxon>
        <taxon>Heteroderinae</taxon>
        <taxon>Globodera</taxon>
    </lineage>
</organism>
<keyword evidence="2 4" id="KW-0862">Zinc</keyword>
<protein>
    <submittedName>
        <fullName evidence="7">LIM zinc-binding domain-containing protein</fullName>
    </submittedName>
</protein>
<dbReference type="Pfam" id="PF00412">
    <property type="entry name" value="LIM"/>
    <property type="match status" value="1"/>
</dbReference>
<evidence type="ECO:0000259" key="5">
    <source>
        <dbReference type="PROSITE" id="PS50023"/>
    </source>
</evidence>
<evidence type="ECO:0000313" key="7">
    <source>
        <dbReference type="WBParaSite" id="GPLIN_000903700"/>
    </source>
</evidence>
<evidence type="ECO:0000256" key="3">
    <source>
        <dbReference type="ARBA" id="ARBA00023038"/>
    </source>
</evidence>
<keyword evidence="1 4" id="KW-0479">Metal-binding</keyword>
<dbReference type="InterPro" id="IPR001781">
    <property type="entry name" value="Znf_LIM"/>
</dbReference>
<dbReference type="PROSITE" id="PS50023">
    <property type="entry name" value="LIM_DOMAIN_2"/>
    <property type="match status" value="1"/>
</dbReference>